<organism evidence="1">
    <name type="scientific">Caulobacter sp. 73W</name>
    <dbReference type="NCBI Taxonomy" id="3161137"/>
    <lineage>
        <taxon>Bacteria</taxon>
        <taxon>Pseudomonadati</taxon>
        <taxon>Pseudomonadota</taxon>
        <taxon>Alphaproteobacteria</taxon>
        <taxon>Caulobacterales</taxon>
        <taxon>Caulobacteraceae</taxon>
        <taxon>Caulobacter</taxon>
    </lineage>
</organism>
<sequence>MAKAVDALAKFKPTRIAVEWPRKVTAERYVQYQQDGLKGHRSERNEVVQLGYRLAKQTGAAIEGVDVDGQFPYGPVMAYAEAHGQKPMLDAHRAKTDAEMKAQEARFSTGGTSAVLRHLNSPAYINKGHDFYRQIGLIGGGDDQPGAALLTGWYDRNFKICARILQSAKPGDRIVVIYGAGHSFLLRQCVTETPGFKLVEPNAWLPK</sequence>
<dbReference type="Pfam" id="PF18950">
    <property type="entry name" value="DUF5694"/>
    <property type="match status" value="1"/>
</dbReference>
<proteinExistence type="predicted"/>
<gene>
    <name evidence="1" type="ORF">ABOZ73_14350</name>
</gene>
<reference evidence="1" key="1">
    <citation type="submission" date="2024-06" db="EMBL/GenBank/DDBJ databases">
        <title>Caulobacter inopinatus, sp. nov.</title>
        <authorList>
            <person name="Donachie S.P."/>
        </authorList>
    </citation>
    <scope>NUCLEOTIDE SEQUENCE</scope>
    <source>
        <strain evidence="1">73W</strain>
    </source>
</reference>
<protein>
    <submittedName>
        <fullName evidence="1">DUF5694 domain-containing protein</fullName>
    </submittedName>
</protein>
<name>A0AB39KRB9_9CAUL</name>
<dbReference type="InterPro" id="IPR043749">
    <property type="entry name" value="DUF5694"/>
</dbReference>
<dbReference type="AlphaFoldDB" id="A0AB39KRB9"/>
<accession>A0AB39KRB9</accession>
<dbReference type="EMBL" id="CP158375">
    <property type="protein sequence ID" value="XDO95963.1"/>
    <property type="molecule type" value="Genomic_DNA"/>
</dbReference>
<dbReference type="RefSeq" id="WP_369058819.1">
    <property type="nucleotide sequence ID" value="NZ_CP158375.1"/>
</dbReference>
<evidence type="ECO:0000313" key="1">
    <source>
        <dbReference type="EMBL" id="XDO95963.1"/>
    </source>
</evidence>